<dbReference type="GO" id="GO:0003677">
    <property type="term" value="F:DNA binding"/>
    <property type="evidence" value="ECO:0007669"/>
    <property type="project" value="UniProtKB-KW"/>
</dbReference>
<protein>
    <recommendedName>
        <fullName evidence="7">Zn(2)-C6 fungal-type domain-containing protein</fullName>
    </recommendedName>
</protein>
<dbReference type="PROSITE" id="PS00463">
    <property type="entry name" value="ZN2_CY6_FUNGAL_1"/>
    <property type="match status" value="1"/>
</dbReference>
<name>A0AAD6E7B4_9EURO</name>
<keyword evidence="1" id="KW-0479">Metal-binding</keyword>
<keyword evidence="2" id="KW-0862">Zinc</keyword>
<keyword evidence="4" id="KW-0238">DNA-binding</keyword>
<organism evidence="8 9">
    <name type="scientific">Penicillium hordei</name>
    <dbReference type="NCBI Taxonomy" id="40994"/>
    <lineage>
        <taxon>Eukaryota</taxon>
        <taxon>Fungi</taxon>
        <taxon>Dikarya</taxon>
        <taxon>Ascomycota</taxon>
        <taxon>Pezizomycotina</taxon>
        <taxon>Eurotiomycetes</taxon>
        <taxon>Eurotiomycetidae</taxon>
        <taxon>Eurotiales</taxon>
        <taxon>Aspergillaceae</taxon>
        <taxon>Penicillium</taxon>
    </lineage>
</organism>
<keyword evidence="5" id="KW-0804">Transcription</keyword>
<accession>A0AAD6E7B4</accession>
<dbReference type="PANTHER" id="PTHR36206">
    <property type="entry name" value="ASPERCRYPTIN BIOSYNTHESIS CLUSTER-SPECIFIC TRANSCRIPTION REGULATOR ATNN-RELATED"/>
    <property type="match status" value="1"/>
</dbReference>
<dbReference type="AlphaFoldDB" id="A0AAD6E7B4"/>
<dbReference type="Pfam" id="PF11951">
    <property type="entry name" value="Fungal_trans_2"/>
    <property type="match status" value="1"/>
</dbReference>
<dbReference type="CDD" id="cd00067">
    <property type="entry name" value="GAL4"/>
    <property type="match status" value="1"/>
</dbReference>
<dbReference type="PROSITE" id="PS50048">
    <property type="entry name" value="ZN2_CY6_FUNGAL_2"/>
    <property type="match status" value="1"/>
</dbReference>
<evidence type="ECO:0000256" key="2">
    <source>
        <dbReference type="ARBA" id="ARBA00022833"/>
    </source>
</evidence>
<dbReference type="Gene3D" id="4.10.240.10">
    <property type="entry name" value="Zn(2)-C6 fungal-type DNA-binding domain"/>
    <property type="match status" value="1"/>
</dbReference>
<feature type="domain" description="Zn(2)-C6 fungal-type" evidence="7">
    <location>
        <begin position="16"/>
        <end position="44"/>
    </location>
</feature>
<dbReference type="Pfam" id="PF00172">
    <property type="entry name" value="Zn_clus"/>
    <property type="match status" value="1"/>
</dbReference>
<reference evidence="8" key="1">
    <citation type="journal article" date="2023" name="IMA Fungus">
        <title>Comparative genomic study of the Penicillium genus elucidates a diverse pangenome and 15 lateral gene transfer events.</title>
        <authorList>
            <person name="Petersen C."/>
            <person name="Sorensen T."/>
            <person name="Nielsen M.R."/>
            <person name="Sondergaard T.E."/>
            <person name="Sorensen J.L."/>
            <person name="Fitzpatrick D.A."/>
            <person name="Frisvad J.C."/>
            <person name="Nielsen K.L."/>
        </authorList>
    </citation>
    <scope>NUCLEOTIDE SEQUENCE</scope>
    <source>
        <strain evidence="8">IBT 12815</strain>
    </source>
</reference>
<keyword evidence="3" id="KW-0805">Transcription regulation</keyword>
<dbReference type="SMART" id="SM00066">
    <property type="entry name" value="GAL4"/>
    <property type="match status" value="1"/>
</dbReference>
<evidence type="ECO:0000256" key="5">
    <source>
        <dbReference type="ARBA" id="ARBA00023163"/>
    </source>
</evidence>
<dbReference type="GeneID" id="81587408"/>
<sequence>MISIKARRSTPKVRTGCATCKTHRIKCDEQRPRCGRCTSAGRSCPGYPQASTSQPEIKMYNIPFKVPGSRADRELLHYYCCEAAGSLSSLSDTTLWTHLILQRCQDQSVIRNSIVALTSLYRDYMLVRSPRLEVSVKHIQRITRSHSQLRAHLTRDPSGEVALICSLIFYTFECLIGNVQQALWHLDQGLILLRRIQTDYPYLVDGQETYAQLVAIFSQLDIHASIFSLERTPILRLALPEQVSGEMATVPERIYGLSDLETSLVVLQNWTLWHLMEFVEYKNLPQSQVPSIVLRERLNLEAQLQKLEETAEKMTTSEDVQSFTSAQRQRLILLRSQALIFHAVLLENIIFTLDGAQIPLDATCRFDIALTQISTLLSLSSESESGFSFENKAPSNRVFTLSTNIIAMLYFICLKTSDRRILRTALSLMQGSLFTSRDGLWDARTAVTIVKAMLSEDDVRSEEPEMAFKLEDVGSGIVDADGGLEEAFKLLKLERSRSNNQI</sequence>
<evidence type="ECO:0000256" key="3">
    <source>
        <dbReference type="ARBA" id="ARBA00023015"/>
    </source>
</evidence>
<evidence type="ECO:0000256" key="4">
    <source>
        <dbReference type="ARBA" id="ARBA00023125"/>
    </source>
</evidence>
<evidence type="ECO:0000259" key="7">
    <source>
        <dbReference type="PROSITE" id="PS50048"/>
    </source>
</evidence>
<keyword evidence="9" id="KW-1185">Reference proteome</keyword>
<evidence type="ECO:0000256" key="1">
    <source>
        <dbReference type="ARBA" id="ARBA00022723"/>
    </source>
</evidence>
<evidence type="ECO:0000256" key="6">
    <source>
        <dbReference type="ARBA" id="ARBA00023242"/>
    </source>
</evidence>
<keyword evidence="6" id="KW-0539">Nucleus</keyword>
<comment type="caution">
    <text evidence="8">The sequence shown here is derived from an EMBL/GenBank/DDBJ whole genome shotgun (WGS) entry which is preliminary data.</text>
</comment>
<dbReference type="InterPro" id="IPR021858">
    <property type="entry name" value="Fun_TF"/>
</dbReference>
<dbReference type="SUPFAM" id="SSF57701">
    <property type="entry name" value="Zn2/Cys6 DNA-binding domain"/>
    <property type="match status" value="1"/>
</dbReference>
<dbReference type="RefSeq" id="XP_056752951.1">
    <property type="nucleotide sequence ID" value="XM_056897166.1"/>
</dbReference>
<dbReference type="GO" id="GO:0008270">
    <property type="term" value="F:zinc ion binding"/>
    <property type="evidence" value="ECO:0007669"/>
    <property type="project" value="InterPro"/>
</dbReference>
<dbReference type="InterPro" id="IPR001138">
    <property type="entry name" value="Zn2Cys6_DnaBD"/>
</dbReference>
<evidence type="ECO:0000313" key="8">
    <source>
        <dbReference type="EMBL" id="KAJ5603153.1"/>
    </source>
</evidence>
<dbReference type="Proteomes" id="UP001213799">
    <property type="component" value="Unassembled WGS sequence"/>
</dbReference>
<dbReference type="InterPro" id="IPR052360">
    <property type="entry name" value="Transcr_Regulatory_Proteins"/>
</dbReference>
<dbReference type="EMBL" id="JAQJAE010000003">
    <property type="protein sequence ID" value="KAJ5603153.1"/>
    <property type="molecule type" value="Genomic_DNA"/>
</dbReference>
<dbReference type="InterPro" id="IPR036864">
    <property type="entry name" value="Zn2-C6_fun-type_DNA-bd_sf"/>
</dbReference>
<evidence type="ECO:0000313" key="9">
    <source>
        <dbReference type="Proteomes" id="UP001213799"/>
    </source>
</evidence>
<proteinExistence type="predicted"/>
<dbReference type="PANTHER" id="PTHR36206:SF4">
    <property type="entry name" value="HYPOTHETICAL CONSERVED PROTEIN (EUROFUNG)-RELATED"/>
    <property type="match status" value="1"/>
</dbReference>
<reference evidence="8" key="2">
    <citation type="submission" date="2023-01" db="EMBL/GenBank/DDBJ databases">
        <authorList>
            <person name="Petersen C."/>
        </authorList>
    </citation>
    <scope>NUCLEOTIDE SEQUENCE</scope>
    <source>
        <strain evidence="8">IBT 12815</strain>
    </source>
</reference>
<gene>
    <name evidence="8" type="ORF">N7537_006109</name>
</gene>
<dbReference type="GO" id="GO:0000981">
    <property type="term" value="F:DNA-binding transcription factor activity, RNA polymerase II-specific"/>
    <property type="evidence" value="ECO:0007669"/>
    <property type="project" value="InterPro"/>
</dbReference>